<proteinExistence type="predicted"/>
<dbReference type="InterPro" id="IPR000182">
    <property type="entry name" value="GNAT_dom"/>
</dbReference>
<keyword evidence="4" id="KW-1185">Reference proteome</keyword>
<dbReference type="SUPFAM" id="SSF55729">
    <property type="entry name" value="Acyl-CoA N-acyltransferases (Nat)"/>
    <property type="match status" value="1"/>
</dbReference>
<comment type="caution">
    <text evidence="3">The sequence shown here is derived from an EMBL/GenBank/DDBJ whole genome shotgun (WGS) entry which is preliminary data.</text>
</comment>
<dbReference type="GO" id="GO:0008999">
    <property type="term" value="F:protein-N-terminal-alanine acetyltransferase activity"/>
    <property type="evidence" value="ECO:0007669"/>
    <property type="project" value="TreeGrafter"/>
</dbReference>
<dbReference type="Pfam" id="PF13302">
    <property type="entry name" value="Acetyltransf_3"/>
    <property type="match status" value="1"/>
</dbReference>
<dbReference type="Proteomes" id="UP000266906">
    <property type="component" value="Unassembled WGS sequence"/>
</dbReference>
<evidence type="ECO:0000313" key="3">
    <source>
        <dbReference type="EMBL" id="RPE35454.1"/>
    </source>
</evidence>
<evidence type="ECO:0000259" key="2">
    <source>
        <dbReference type="PROSITE" id="PS51186"/>
    </source>
</evidence>
<reference evidence="3 4" key="1">
    <citation type="submission" date="2018-11" db="EMBL/GenBank/DDBJ databases">
        <title>Sequencing the genomes of 1000 actinobacteria strains.</title>
        <authorList>
            <person name="Klenk H.-P."/>
        </authorList>
    </citation>
    <scope>NUCLEOTIDE SEQUENCE [LARGE SCALE GENOMIC DNA]</scope>
    <source>
        <strain evidence="3 4">DSM 44781</strain>
    </source>
</reference>
<dbReference type="AlphaFoldDB" id="A0A3N4SG61"/>
<dbReference type="Gene3D" id="3.40.630.30">
    <property type="match status" value="1"/>
</dbReference>
<dbReference type="GO" id="GO:1990189">
    <property type="term" value="F:protein N-terminal-serine acetyltransferase activity"/>
    <property type="evidence" value="ECO:0007669"/>
    <property type="project" value="TreeGrafter"/>
</dbReference>
<dbReference type="PANTHER" id="PTHR43441">
    <property type="entry name" value="RIBOSOMAL-PROTEIN-SERINE ACETYLTRANSFERASE"/>
    <property type="match status" value="1"/>
</dbReference>
<dbReference type="PROSITE" id="PS51186">
    <property type="entry name" value="GNAT"/>
    <property type="match status" value="1"/>
</dbReference>
<sequence>MAHTPFMSHSTDAPDNAARPLTAGRPPELLPLGDGAHLRRRRLADAAGLNAAVLANLDHLRPWMPWAQQAPTLPESEQLSVRGEAAWDEGSDFLYLLGLDAEPALVIGGFGLHGRIGPGALEIGYWVHREHTGRGLATAAARALTSAALALPGITRAEIHCDESNAASAAVPRKLGYTLDRIDQEAPTAPAETGRKMIWLTGA</sequence>
<feature type="domain" description="N-acetyltransferase" evidence="2">
    <location>
        <begin position="47"/>
        <end position="199"/>
    </location>
</feature>
<accession>A0A3N4SG61</accession>
<dbReference type="GO" id="GO:0005737">
    <property type="term" value="C:cytoplasm"/>
    <property type="evidence" value="ECO:0007669"/>
    <property type="project" value="TreeGrafter"/>
</dbReference>
<dbReference type="InterPro" id="IPR016181">
    <property type="entry name" value="Acyl_CoA_acyltransferase"/>
</dbReference>
<dbReference type="EMBL" id="RKQG01000001">
    <property type="protein sequence ID" value="RPE35454.1"/>
    <property type="molecule type" value="Genomic_DNA"/>
</dbReference>
<organism evidence="3 4">
    <name type="scientific">Kitasatospora cineracea</name>
    <dbReference type="NCBI Taxonomy" id="88074"/>
    <lineage>
        <taxon>Bacteria</taxon>
        <taxon>Bacillati</taxon>
        <taxon>Actinomycetota</taxon>
        <taxon>Actinomycetes</taxon>
        <taxon>Kitasatosporales</taxon>
        <taxon>Streptomycetaceae</taxon>
        <taxon>Kitasatospora</taxon>
    </lineage>
</organism>
<protein>
    <submittedName>
        <fullName evidence="3">RimJ/RimL family protein N-acetyltransferase</fullName>
    </submittedName>
</protein>
<gene>
    <name evidence="3" type="ORF">EDD38_3803</name>
</gene>
<evidence type="ECO:0000313" key="4">
    <source>
        <dbReference type="Proteomes" id="UP000266906"/>
    </source>
</evidence>
<dbReference type="PANTHER" id="PTHR43441:SF3">
    <property type="entry name" value="ACETYLTRANSFERASE"/>
    <property type="match status" value="1"/>
</dbReference>
<feature type="region of interest" description="Disordered" evidence="1">
    <location>
        <begin position="1"/>
        <end position="32"/>
    </location>
</feature>
<dbReference type="InterPro" id="IPR051908">
    <property type="entry name" value="Ribosomal_N-acetyltransferase"/>
</dbReference>
<evidence type="ECO:0000256" key="1">
    <source>
        <dbReference type="SAM" id="MobiDB-lite"/>
    </source>
</evidence>
<name>A0A3N4SG61_9ACTN</name>